<dbReference type="GO" id="GO:0016779">
    <property type="term" value="F:nucleotidyltransferase activity"/>
    <property type="evidence" value="ECO:0007669"/>
    <property type="project" value="UniProtKB-KW"/>
</dbReference>
<evidence type="ECO:0000313" key="3">
    <source>
        <dbReference type="Proteomes" id="UP000727456"/>
    </source>
</evidence>
<dbReference type="PANTHER" id="PTHR37512">
    <property type="entry name" value="TRIFUNCTIONAL NAD BIOSYNTHESIS/REGULATOR PROTEIN NADR"/>
    <property type="match status" value="1"/>
</dbReference>
<dbReference type="NCBIfam" id="TIGR00125">
    <property type="entry name" value="cyt_tran_rel"/>
    <property type="match status" value="1"/>
</dbReference>
<organism evidence="2 3">
    <name type="scientific">Sphingomonas vulcanisoli</name>
    <dbReference type="NCBI Taxonomy" id="1658060"/>
    <lineage>
        <taxon>Bacteria</taxon>
        <taxon>Pseudomonadati</taxon>
        <taxon>Pseudomonadota</taxon>
        <taxon>Alphaproteobacteria</taxon>
        <taxon>Sphingomonadales</taxon>
        <taxon>Sphingomonadaceae</taxon>
        <taxon>Sphingomonas</taxon>
    </lineage>
</organism>
<dbReference type="InterPro" id="IPR038727">
    <property type="entry name" value="NadR/Ttd14_AAA_dom"/>
</dbReference>
<feature type="domain" description="NadR/Ttd14 AAA" evidence="1">
    <location>
        <begin position="147"/>
        <end position="300"/>
    </location>
</feature>
<comment type="caution">
    <text evidence="2">The sequence shown here is derived from an EMBL/GenBank/DDBJ whole genome shotgun (WGS) entry which is preliminary data.</text>
</comment>
<dbReference type="InterPro" id="IPR014729">
    <property type="entry name" value="Rossmann-like_a/b/a_fold"/>
</dbReference>
<reference evidence="2 3" key="1">
    <citation type="submission" date="2020-03" db="EMBL/GenBank/DDBJ databases">
        <title>Genomic Encyclopedia of Type Strains, Phase III (KMG-III): the genomes of soil and plant-associated and newly described type strains.</title>
        <authorList>
            <person name="Whitman W."/>
        </authorList>
    </citation>
    <scope>NUCLEOTIDE SEQUENCE [LARGE SCALE GENOMIC DNA]</scope>
    <source>
        <strain evidence="2 3">CECT 8804</strain>
    </source>
</reference>
<dbReference type="InterPro" id="IPR004821">
    <property type="entry name" value="Cyt_trans-like"/>
</dbReference>
<dbReference type="InterPro" id="IPR027417">
    <property type="entry name" value="P-loop_NTPase"/>
</dbReference>
<evidence type="ECO:0000259" key="1">
    <source>
        <dbReference type="Pfam" id="PF13521"/>
    </source>
</evidence>
<dbReference type="Proteomes" id="UP000727456">
    <property type="component" value="Unassembled WGS sequence"/>
</dbReference>
<keyword evidence="2" id="KW-0548">Nucleotidyltransferase</keyword>
<dbReference type="PANTHER" id="PTHR37512:SF1">
    <property type="entry name" value="NADR_TTD14 AAA DOMAIN-CONTAINING PROTEIN"/>
    <property type="match status" value="1"/>
</dbReference>
<name>A0ABX0TUP4_9SPHN</name>
<proteinExistence type="predicted"/>
<dbReference type="SUPFAM" id="SSF52374">
    <property type="entry name" value="Nucleotidylyl transferase"/>
    <property type="match status" value="1"/>
</dbReference>
<dbReference type="EMBL" id="JAAOZC010000003">
    <property type="protein sequence ID" value="NIJ08112.1"/>
    <property type="molecule type" value="Genomic_DNA"/>
</dbReference>
<dbReference type="Gene3D" id="3.40.50.620">
    <property type="entry name" value="HUPs"/>
    <property type="match status" value="1"/>
</dbReference>
<sequence length="313" mass="34586">MTTGLIVGRFMPPHAGHMLLAGTARALVDHLVLAMIVGPEDAISPADRAAWMAELFPQAELVQVHAAPSGTDHWWEPMRAQLGRRIDLVFAGDGEALALASALGARYVQLDPEHQTLPISGAEILADLMGNWRFLPAPVRERFARTICLHGPESTGKSTLAPQLAAHFDTCWLPEYGRTYCETFGLALTMADLLAIGRTHAAMTRAAKRLSSGRLILDTDPLMTAAWADMLFERSDPWFDHFDETADLYLLLDIDMPWVDDGTRFFGDEGRRRRFFECSRHQLEKRGLPYVLIGGPAEERLARSIEAIAAAGL</sequence>
<dbReference type="InterPro" id="IPR052735">
    <property type="entry name" value="NAD_biosynth-regulator"/>
</dbReference>
<dbReference type="RefSeq" id="WP_167072931.1">
    <property type="nucleotide sequence ID" value="NZ_JAAOZC010000003.1"/>
</dbReference>
<dbReference type="Pfam" id="PF13521">
    <property type="entry name" value="AAA_28"/>
    <property type="match status" value="1"/>
</dbReference>
<evidence type="ECO:0000313" key="2">
    <source>
        <dbReference type="EMBL" id="NIJ08112.1"/>
    </source>
</evidence>
<accession>A0ABX0TUP4</accession>
<keyword evidence="2" id="KW-0808">Transferase</keyword>
<protein>
    <submittedName>
        <fullName evidence="2">NadR type nicotinamide-nucleotide adenylyltransferase</fullName>
    </submittedName>
</protein>
<keyword evidence="3" id="KW-1185">Reference proteome</keyword>
<gene>
    <name evidence="2" type="ORF">FHS31_001722</name>
</gene>
<dbReference type="SUPFAM" id="SSF52540">
    <property type="entry name" value="P-loop containing nucleoside triphosphate hydrolases"/>
    <property type="match status" value="1"/>
</dbReference>
<dbReference type="Gene3D" id="3.40.50.300">
    <property type="entry name" value="P-loop containing nucleotide triphosphate hydrolases"/>
    <property type="match status" value="1"/>
</dbReference>